<dbReference type="InterPro" id="IPR036390">
    <property type="entry name" value="WH_DNA-bd_sf"/>
</dbReference>
<dbReference type="FunFam" id="1.10.10.10:FF:000131">
    <property type="entry name" value="la-related protein 1B isoform X2"/>
    <property type="match status" value="1"/>
</dbReference>
<protein>
    <submittedName>
        <fullName evidence="5">La-related protein 1C-like protein isoform X2</fullName>
    </submittedName>
</protein>
<feature type="compositionally biased region" description="Polar residues" evidence="3">
    <location>
        <begin position="110"/>
        <end position="121"/>
    </location>
</feature>
<feature type="compositionally biased region" description="Low complexity" evidence="3">
    <location>
        <begin position="218"/>
        <end position="229"/>
    </location>
</feature>
<organism evidence="5 6">
    <name type="scientific">Cinnamomum micranthum f. kanehirae</name>
    <dbReference type="NCBI Taxonomy" id="337451"/>
    <lineage>
        <taxon>Eukaryota</taxon>
        <taxon>Viridiplantae</taxon>
        <taxon>Streptophyta</taxon>
        <taxon>Embryophyta</taxon>
        <taxon>Tracheophyta</taxon>
        <taxon>Spermatophyta</taxon>
        <taxon>Magnoliopsida</taxon>
        <taxon>Magnoliidae</taxon>
        <taxon>Laurales</taxon>
        <taxon>Lauraceae</taxon>
        <taxon>Cinnamomum</taxon>
    </lineage>
</organism>
<dbReference type="CDD" id="cd07323">
    <property type="entry name" value="LAM"/>
    <property type="match status" value="1"/>
</dbReference>
<feature type="compositionally biased region" description="Pro residues" evidence="3">
    <location>
        <begin position="182"/>
        <end position="196"/>
    </location>
</feature>
<evidence type="ECO:0000256" key="3">
    <source>
        <dbReference type="SAM" id="MobiDB-lite"/>
    </source>
</evidence>
<evidence type="ECO:0000259" key="4">
    <source>
        <dbReference type="PROSITE" id="PS50961"/>
    </source>
</evidence>
<feature type="compositionally biased region" description="Basic and acidic residues" evidence="3">
    <location>
        <begin position="265"/>
        <end position="289"/>
    </location>
</feature>
<evidence type="ECO:0000313" key="6">
    <source>
        <dbReference type="Proteomes" id="UP000283530"/>
    </source>
</evidence>
<dbReference type="PANTHER" id="PTHR22792:SF132">
    <property type="entry name" value="LA-RELATED PROTEIN 1"/>
    <property type="match status" value="1"/>
</dbReference>
<feature type="compositionally biased region" description="Low complexity" evidence="3">
    <location>
        <begin position="145"/>
        <end position="161"/>
    </location>
</feature>
<proteinExistence type="predicted"/>
<feature type="compositionally biased region" description="Low complexity" evidence="3">
    <location>
        <begin position="36"/>
        <end position="47"/>
    </location>
</feature>
<feature type="compositionally biased region" description="Polar residues" evidence="3">
    <location>
        <begin position="130"/>
        <end position="144"/>
    </location>
</feature>
<dbReference type="InterPro" id="IPR006630">
    <property type="entry name" value="La_HTH"/>
</dbReference>
<dbReference type="GO" id="GO:0005737">
    <property type="term" value="C:cytoplasm"/>
    <property type="evidence" value="ECO:0007669"/>
    <property type="project" value="UniProtKB-ARBA"/>
</dbReference>
<evidence type="ECO:0000313" key="5">
    <source>
        <dbReference type="EMBL" id="RWR86001.1"/>
    </source>
</evidence>
<evidence type="ECO:0000256" key="1">
    <source>
        <dbReference type="ARBA" id="ARBA00022884"/>
    </source>
</evidence>
<dbReference type="EMBL" id="QPKB01000005">
    <property type="protein sequence ID" value="RWR86001.1"/>
    <property type="molecule type" value="Genomic_DNA"/>
</dbReference>
<dbReference type="PROSITE" id="PS50961">
    <property type="entry name" value="HTH_LA"/>
    <property type="match status" value="1"/>
</dbReference>
<dbReference type="SMART" id="SM00715">
    <property type="entry name" value="LA"/>
    <property type="match status" value="1"/>
</dbReference>
<dbReference type="STRING" id="337451.A0A3S3MLU0"/>
<comment type="caution">
    <text evidence="5">The sequence shown here is derived from an EMBL/GenBank/DDBJ whole genome shotgun (WGS) entry which is preliminary data.</text>
</comment>
<dbReference type="Gene3D" id="1.10.10.10">
    <property type="entry name" value="Winged helix-like DNA-binding domain superfamily/Winged helix DNA-binding domain"/>
    <property type="match status" value="1"/>
</dbReference>
<keyword evidence="1 2" id="KW-0694">RNA-binding</keyword>
<dbReference type="PANTHER" id="PTHR22792">
    <property type="entry name" value="LUPUS LA PROTEIN-RELATED"/>
    <property type="match status" value="1"/>
</dbReference>
<feature type="compositionally biased region" description="Gly residues" evidence="3">
    <location>
        <begin position="67"/>
        <end position="76"/>
    </location>
</feature>
<reference evidence="5 6" key="1">
    <citation type="journal article" date="2019" name="Nat. Plants">
        <title>Stout camphor tree genome fills gaps in understanding of flowering plant genome evolution.</title>
        <authorList>
            <person name="Chaw S.M."/>
            <person name="Liu Y.C."/>
            <person name="Wu Y.W."/>
            <person name="Wang H.Y."/>
            <person name="Lin C.I."/>
            <person name="Wu C.S."/>
            <person name="Ke H.M."/>
            <person name="Chang L.Y."/>
            <person name="Hsu C.Y."/>
            <person name="Yang H.T."/>
            <person name="Sudianto E."/>
            <person name="Hsu M.H."/>
            <person name="Wu K.P."/>
            <person name="Wang L.N."/>
            <person name="Leebens-Mack J.H."/>
            <person name="Tsai I.J."/>
        </authorList>
    </citation>
    <scope>NUCLEOTIDE SEQUENCE [LARGE SCALE GENOMIC DNA]</scope>
    <source>
        <strain evidence="6">cv. Chaw 1501</strain>
        <tissue evidence="5">Young leaves</tissue>
    </source>
</reference>
<gene>
    <name evidence="5" type="ORF">CKAN_01488200</name>
</gene>
<dbReference type="Proteomes" id="UP000283530">
    <property type="component" value="Unassembled WGS sequence"/>
</dbReference>
<sequence>MSLAPWSHIVRGGESEAVSATTLSPSSPSPPPPSGSPAIASPESSSRSPRKPDAALPEAAAADGSDAGSGGGGGNAARGKKPAWSNKPSNGVLEAGPVMGAVSWPALSESARTSPRPSSDSLKALAEGSVTPSQAPTNVSSPQKPITTNPNPNLNPNNTIPGRQKPMKRGGPANNGVISLPPVVPPQPPVDAPPPQHTSDKAAAAATVPQSSPRDLQNNNNNSGSNVESGSKEPLAPQFHNGNSHPRHSFRRGSGGGPYHNNYGNRRDNDRPNHDWNHQRSSGGRDGRVQHHRFGPRNFHRPPPVSPVFVSPPPIRAYGNHMGYPEMPSPYFFVPPPPPESFRGVPYPHVVPPVVYYPPPQDPQLLSKLVKQIDYYFSQDNLCKDLFLRQNMDEQGWVPISLIAGFNRIKHLTKDAQFILVALHTSSVVEVNGDKVRKQNDWMNWLLPANQIPVPSISATNNLDRLASGMQSLGLEASSSGESKNN</sequence>
<dbReference type="Pfam" id="PF05383">
    <property type="entry name" value="La"/>
    <property type="match status" value="1"/>
</dbReference>
<feature type="compositionally biased region" description="Low complexity" evidence="3">
    <location>
        <begin position="54"/>
        <end position="66"/>
    </location>
</feature>
<dbReference type="InterPro" id="IPR036388">
    <property type="entry name" value="WH-like_DNA-bd_sf"/>
</dbReference>
<dbReference type="GO" id="GO:0003723">
    <property type="term" value="F:RNA binding"/>
    <property type="evidence" value="ECO:0007669"/>
    <property type="project" value="UniProtKB-UniRule"/>
</dbReference>
<dbReference type="InterPro" id="IPR045180">
    <property type="entry name" value="La_dom_prot"/>
</dbReference>
<feature type="region of interest" description="Disordered" evidence="3">
    <location>
        <begin position="1"/>
        <end position="307"/>
    </location>
</feature>
<feature type="compositionally biased region" description="Basic residues" evidence="3">
    <location>
        <begin position="290"/>
        <end position="300"/>
    </location>
</feature>
<dbReference type="SUPFAM" id="SSF46785">
    <property type="entry name" value="Winged helix' DNA-binding domain"/>
    <property type="match status" value="1"/>
</dbReference>
<keyword evidence="6" id="KW-1185">Reference proteome</keyword>
<name>A0A3S3MLU0_9MAGN</name>
<feature type="domain" description="HTH La-type RNA-binding" evidence="4">
    <location>
        <begin position="359"/>
        <end position="448"/>
    </location>
</feature>
<dbReference type="AlphaFoldDB" id="A0A3S3MLU0"/>
<feature type="compositionally biased region" description="Polar residues" evidence="3">
    <location>
        <begin position="208"/>
        <end position="217"/>
    </location>
</feature>
<dbReference type="OrthoDB" id="340227at2759"/>
<evidence type="ECO:0000256" key="2">
    <source>
        <dbReference type="PROSITE-ProRule" id="PRU00332"/>
    </source>
</evidence>
<accession>A0A3S3MLU0</accession>